<evidence type="ECO:0000256" key="7">
    <source>
        <dbReference type="ARBA" id="ARBA00023027"/>
    </source>
</evidence>
<dbReference type="GO" id="GO:0051287">
    <property type="term" value="F:NAD binding"/>
    <property type="evidence" value="ECO:0007669"/>
    <property type="project" value="UniProtKB-UniRule"/>
</dbReference>
<comment type="catalytic activity">
    <reaction evidence="9">
        <text>(R)-2-hydroxyglutarate + NAD(+) = 2-oxoglutarate + NADH + H(+)</text>
        <dbReference type="Rhea" id="RHEA:49612"/>
        <dbReference type="ChEBI" id="CHEBI:15378"/>
        <dbReference type="ChEBI" id="CHEBI:15801"/>
        <dbReference type="ChEBI" id="CHEBI:16810"/>
        <dbReference type="ChEBI" id="CHEBI:57540"/>
        <dbReference type="ChEBI" id="CHEBI:57945"/>
        <dbReference type="EC" id="1.1.1.399"/>
    </reaction>
</comment>
<keyword evidence="8 11" id="KW-0718">Serine biosynthesis</keyword>
<protein>
    <recommendedName>
        <fullName evidence="4 11">D-3-phosphoglycerate dehydrogenase</fullName>
        <ecNumber evidence="11">1.1.1.95</ecNumber>
    </recommendedName>
</protein>
<dbReference type="InterPro" id="IPR050857">
    <property type="entry name" value="D-2-hydroxyacid_DH"/>
</dbReference>
<dbReference type="SUPFAM" id="SSF52283">
    <property type="entry name" value="Formate/glycerate dehydrogenase catalytic domain-like"/>
    <property type="match status" value="1"/>
</dbReference>
<evidence type="ECO:0000256" key="2">
    <source>
        <dbReference type="ARBA" id="ARBA00005216"/>
    </source>
</evidence>
<dbReference type="Gene3D" id="3.40.50.720">
    <property type="entry name" value="NAD(P)-binding Rossmann-like Domain"/>
    <property type="match status" value="2"/>
</dbReference>
<dbReference type="EC" id="1.1.1.95" evidence="11"/>
<keyword evidence="6 11" id="KW-0560">Oxidoreductase</keyword>
<sequence length="526" mass="57139">MEVLVSDNLGEIGVQMFQDAEGIEVDVNVGLSPEELKSIIGNYHALVIRSATKVTEDLLEAATQLKVIGRAGIGLDNVDIPAATKQGIVVMNTPEGNVVTTAEHTIALMLSLTRNIPLGTSSLKAGRWDKKKLQGKELYKKVLGVIGFGKIGSIVADRARGLKMRVIVYDPFITPERIEKAGYKSVSLPELYQQADYITVHVPKLKDTFGLINKEAFEQMKEGVMIINCARGGIINEADLYDAMNSGKVAGAALDVFVTEPPVDSPLLTLDRLICTPHLGASTREAQTNVAVAVAGQIIDYLNNGTIVNAVNVSSVTGELLIKLGPFLSLADRMGCLQAQLCRGPIKEVLIEYTGDFQDIDLSPVSTSVLKGLLTPMLKDNVNFVNAPVIAKERDIKVKETFSSESEDYLNLITIRVVTTEMTSTVAATVFGKKDIRVVKIDNFRLEMIPYGHLTLINNVDRPGVIGSIASVLGEHDINIAQMQVGQEKDGEKNIVFLRTDTPIPEEVLEKLSASEMVNSVTHFEL</sequence>
<evidence type="ECO:0000256" key="4">
    <source>
        <dbReference type="ARBA" id="ARBA00021582"/>
    </source>
</evidence>
<comment type="pathway">
    <text evidence="2 11">Amino-acid biosynthesis; L-serine biosynthesis; L-serine from 3-phospho-D-glycerate: step 1/3.</text>
</comment>
<dbReference type="PROSITE" id="PS00065">
    <property type="entry name" value="D_2_HYDROXYACID_DH_1"/>
    <property type="match status" value="1"/>
</dbReference>
<gene>
    <name evidence="13" type="ORF">H8E80_02915</name>
</gene>
<evidence type="ECO:0000256" key="5">
    <source>
        <dbReference type="ARBA" id="ARBA00022605"/>
    </source>
</evidence>
<evidence type="ECO:0000256" key="3">
    <source>
        <dbReference type="ARBA" id="ARBA00005854"/>
    </source>
</evidence>
<dbReference type="SUPFAM" id="SSF55021">
    <property type="entry name" value="ACT-like"/>
    <property type="match status" value="1"/>
</dbReference>
<evidence type="ECO:0000313" key="13">
    <source>
        <dbReference type="EMBL" id="MBC8198987.1"/>
    </source>
</evidence>
<dbReference type="GO" id="GO:0004617">
    <property type="term" value="F:phosphoglycerate dehydrogenase activity"/>
    <property type="evidence" value="ECO:0007669"/>
    <property type="project" value="UniProtKB-UniRule"/>
</dbReference>
<evidence type="ECO:0000256" key="1">
    <source>
        <dbReference type="ARBA" id="ARBA00003800"/>
    </source>
</evidence>
<comment type="function">
    <text evidence="1">Catalyzes the reversible oxidation of 3-phospho-D-glycerate to 3-phosphonooxypyruvate, the first step of the phosphorylated L-serine biosynthesis pathway. Also catalyzes the reversible oxidation of 2-hydroxyglutarate to 2-oxoglutarate.</text>
</comment>
<dbReference type="SUPFAM" id="SSF51735">
    <property type="entry name" value="NAD(P)-binding Rossmann-fold domains"/>
    <property type="match status" value="1"/>
</dbReference>
<evidence type="ECO:0000256" key="11">
    <source>
        <dbReference type="RuleBase" id="RU363003"/>
    </source>
</evidence>
<evidence type="ECO:0000256" key="10">
    <source>
        <dbReference type="ARBA" id="ARBA00048731"/>
    </source>
</evidence>
<keyword evidence="7 11" id="KW-0520">NAD</keyword>
<name>A0A8J6T6C8_9BACT</name>
<dbReference type="CDD" id="cd04902">
    <property type="entry name" value="ACT_3PGDH-xct"/>
    <property type="match status" value="1"/>
</dbReference>
<evidence type="ECO:0000256" key="9">
    <source>
        <dbReference type="ARBA" id="ARBA00048126"/>
    </source>
</evidence>
<feature type="domain" description="ACT" evidence="12">
    <location>
        <begin position="454"/>
        <end position="526"/>
    </location>
</feature>
<dbReference type="NCBIfam" id="TIGR01327">
    <property type="entry name" value="PGDH"/>
    <property type="match status" value="1"/>
</dbReference>
<dbReference type="AlphaFoldDB" id="A0A8J6T6C8"/>
<keyword evidence="5 11" id="KW-0028">Amino-acid biosynthesis</keyword>
<dbReference type="FunFam" id="3.40.50.720:FF:000021">
    <property type="entry name" value="D-3-phosphoglycerate dehydrogenase"/>
    <property type="match status" value="1"/>
</dbReference>
<dbReference type="InterPro" id="IPR029009">
    <property type="entry name" value="ASB_dom_sf"/>
</dbReference>
<dbReference type="SUPFAM" id="SSF143548">
    <property type="entry name" value="Serine metabolism enzymes domain"/>
    <property type="match status" value="1"/>
</dbReference>
<dbReference type="InterPro" id="IPR002912">
    <property type="entry name" value="ACT_dom"/>
</dbReference>
<comment type="similarity">
    <text evidence="3 11">Belongs to the D-isomer specific 2-hydroxyacid dehydrogenase family.</text>
</comment>
<dbReference type="PANTHER" id="PTHR42789">
    <property type="entry name" value="D-ISOMER SPECIFIC 2-HYDROXYACID DEHYDROGENASE FAMILY PROTEIN (AFU_ORTHOLOGUE AFUA_6G10090)"/>
    <property type="match status" value="1"/>
</dbReference>
<dbReference type="FunFam" id="3.30.1330.90:FF:000003">
    <property type="entry name" value="D-3-phosphoglycerate dehydrogenase"/>
    <property type="match status" value="1"/>
</dbReference>
<evidence type="ECO:0000256" key="6">
    <source>
        <dbReference type="ARBA" id="ARBA00023002"/>
    </source>
</evidence>
<dbReference type="Gene3D" id="3.30.70.260">
    <property type="match status" value="1"/>
</dbReference>
<dbReference type="InterPro" id="IPR006139">
    <property type="entry name" value="D-isomer_2_OHA_DH_cat_dom"/>
</dbReference>
<dbReference type="InterPro" id="IPR029752">
    <property type="entry name" value="D-isomer_DH_CS1"/>
</dbReference>
<dbReference type="Pfam" id="PF00389">
    <property type="entry name" value="2-Hacid_dh"/>
    <property type="match status" value="1"/>
</dbReference>
<comment type="catalytic activity">
    <reaction evidence="10 11">
        <text>(2R)-3-phosphoglycerate + NAD(+) = 3-phosphooxypyruvate + NADH + H(+)</text>
        <dbReference type="Rhea" id="RHEA:12641"/>
        <dbReference type="ChEBI" id="CHEBI:15378"/>
        <dbReference type="ChEBI" id="CHEBI:18110"/>
        <dbReference type="ChEBI" id="CHEBI:57540"/>
        <dbReference type="ChEBI" id="CHEBI:57945"/>
        <dbReference type="ChEBI" id="CHEBI:58272"/>
        <dbReference type="EC" id="1.1.1.95"/>
    </reaction>
</comment>
<comment type="caution">
    <text evidence="13">The sequence shown here is derived from an EMBL/GenBank/DDBJ whole genome shotgun (WGS) entry which is preliminary data.</text>
</comment>
<dbReference type="InterPro" id="IPR029753">
    <property type="entry name" value="D-isomer_DH_CS"/>
</dbReference>
<organism evidence="13 14">
    <name type="scientific">Candidatus Desulfaltia bathyphila</name>
    <dbReference type="NCBI Taxonomy" id="2841697"/>
    <lineage>
        <taxon>Bacteria</taxon>
        <taxon>Pseudomonadati</taxon>
        <taxon>Thermodesulfobacteriota</taxon>
        <taxon>Desulfobacteria</taxon>
        <taxon>Desulfobacterales</taxon>
        <taxon>Desulfobacterales incertae sedis</taxon>
        <taxon>Candidatus Desulfaltia</taxon>
    </lineage>
</organism>
<dbReference type="PROSITE" id="PS00671">
    <property type="entry name" value="D_2_HYDROXYACID_DH_3"/>
    <property type="match status" value="1"/>
</dbReference>
<dbReference type="PANTHER" id="PTHR42789:SF1">
    <property type="entry name" value="D-ISOMER SPECIFIC 2-HYDROXYACID DEHYDROGENASE FAMILY PROTEIN (AFU_ORTHOLOGUE AFUA_6G10090)"/>
    <property type="match status" value="1"/>
</dbReference>
<dbReference type="Proteomes" id="UP000603545">
    <property type="component" value="Unassembled WGS sequence"/>
</dbReference>
<accession>A0A8J6T6C8</accession>
<evidence type="ECO:0000259" key="12">
    <source>
        <dbReference type="PROSITE" id="PS51671"/>
    </source>
</evidence>
<dbReference type="Pfam" id="PF01842">
    <property type="entry name" value="ACT"/>
    <property type="match status" value="1"/>
</dbReference>
<dbReference type="Pfam" id="PF02826">
    <property type="entry name" value="2-Hacid_dh_C"/>
    <property type="match status" value="1"/>
</dbReference>
<dbReference type="InterPro" id="IPR006140">
    <property type="entry name" value="D-isomer_DH_NAD-bd"/>
</dbReference>
<dbReference type="UniPathway" id="UPA00135">
    <property type="reaction ID" value="UER00196"/>
</dbReference>
<evidence type="ECO:0000256" key="8">
    <source>
        <dbReference type="ARBA" id="ARBA00023299"/>
    </source>
</evidence>
<dbReference type="InterPro" id="IPR045865">
    <property type="entry name" value="ACT-like_dom_sf"/>
</dbReference>
<evidence type="ECO:0000313" key="14">
    <source>
        <dbReference type="Proteomes" id="UP000603545"/>
    </source>
</evidence>
<proteinExistence type="inferred from homology"/>
<dbReference type="Gene3D" id="3.30.1330.90">
    <property type="entry name" value="D-3-phosphoglycerate dehydrogenase, domain 3"/>
    <property type="match status" value="1"/>
</dbReference>
<dbReference type="CDD" id="cd12173">
    <property type="entry name" value="PGDH_4"/>
    <property type="match status" value="1"/>
</dbReference>
<dbReference type="Pfam" id="PF19304">
    <property type="entry name" value="PGDH_inter"/>
    <property type="match status" value="1"/>
</dbReference>
<dbReference type="InterPro" id="IPR045626">
    <property type="entry name" value="PGDH_ASB_dom"/>
</dbReference>
<dbReference type="InterPro" id="IPR036291">
    <property type="entry name" value="NAD(P)-bd_dom_sf"/>
</dbReference>
<dbReference type="EMBL" id="JACNLL010000029">
    <property type="protein sequence ID" value="MBC8198987.1"/>
    <property type="molecule type" value="Genomic_DNA"/>
</dbReference>
<dbReference type="GO" id="GO:0006564">
    <property type="term" value="P:L-serine biosynthetic process"/>
    <property type="evidence" value="ECO:0007669"/>
    <property type="project" value="UniProtKB-UniRule"/>
</dbReference>
<dbReference type="PROSITE" id="PS51671">
    <property type="entry name" value="ACT"/>
    <property type="match status" value="1"/>
</dbReference>
<reference evidence="13 14" key="1">
    <citation type="submission" date="2020-08" db="EMBL/GenBank/DDBJ databases">
        <title>Bridging the membrane lipid divide: bacteria of the FCB group superphylum have the potential to synthesize archaeal ether lipids.</title>
        <authorList>
            <person name="Villanueva L."/>
            <person name="Von Meijenfeldt F.A.B."/>
            <person name="Westbye A.B."/>
            <person name="Yadav S."/>
            <person name="Hopmans E.C."/>
            <person name="Dutilh B.E."/>
            <person name="Sinninghe Damste J.S."/>
        </authorList>
    </citation>
    <scope>NUCLEOTIDE SEQUENCE [LARGE SCALE GENOMIC DNA]</scope>
    <source>
        <strain evidence="13">NIOZ-UU82</strain>
    </source>
</reference>
<dbReference type="InterPro" id="IPR006236">
    <property type="entry name" value="PGDH"/>
</dbReference>